<gene>
    <name evidence="1" type="ORF">RC74_17680</name>
</gene>
<organism evidence="1 2">
    <name type="scientific">Falsihalocynthiibacter arcticus</name>
    <dbReference type="NCBI Taxonomy" id="1579316"/>
    <lineage>
        <taxon>Bacteria</taxon>
        <taxon>Pseudomonadati</taxon>
        <taxon>Pseudomonadota</taxon>
        <taxon>Alphaproteobacteria</taxon>
        <taxon>Rhodobacterales</taxon>
        <taxon>Roseobacteraceae</taxon>
        <taxon>Falsihalocynthiibacter</taxon>
    </lineage>
</organism>
<evidence type="ECO:0000313" key="1">
    <source>
        <dbReference type="EMBL" id="AML52844.1"/>
    </source>
</evidence>
<reference evidence="1 2" key="1">
    <citation type="submission" date="2016-02" db="EMBL/GenBank/DDBJ databases">
        <title>Complete genome sequence of Halocynthiibacter arcticus PAMC 20958t from arctic marine sediment.</title>
        <authorList>
            <person name="Lee Y.M."/>
            <person name="Baek K."/>
            <person name="Lee H.K."/>
            <person name="Shin S.C."/>
        </authorList>
    </citation>
    <scope>NUCLEOTIDE SEQUENCE [LARGE SCALE GENOMIC DNA]</scope>
    <source>
        <strain evidence="1">PAMC 20958</strain>
    </source>
</reference>
<dbReference type="Proteomes" id="UP000070371">
    <property type="component" value="Chromosome"/>
</dbReference>
<evidence type="ECO:0000313" key="2">
    <source>
        <dbReference type="Proteomes" id="UP000070371"/>
    </source>
</evidence>
<keyword evidence="2" id="KW-1185">Reference proteome</keyword>
<proteinExistence type="predicted"/>
<name>A0A126V3F1_9RHOB</name>
<dbReference type="AlphaFoldDB" id="A0A126V3F1"/>
<sequence>MERKIAPQLREDEVARWLDDFSTKMGKPSEAEKAFFDRRRSLAQGVGLEANGNLICDNDQTTFDGKC</sequence>
<dbReference type="KEGG" id="hat:RC74_17680"/>
<dbReference type="OrthoDB" id="5422561at2"/>
<dbReference type="RefSeq" id="WP_052274654.1">
    <property type="nucleotide sequence ID" value="NZ_CP014327.1"/>
</dbReference>
<accession>A0A126V3F1</accession>
<protein>
    <submittedName>
        <fullName evidence="1">Uncharacterized protein</fullName>
    </submittedName>
</protein>
<dbReference type="EMBL" id="CP014327">
    <property type="protein sequence ID" value="AML52844.1"/>
    <property type="molecule type" value="Genomic_DNA"/>
</dbReference>